<comment type="caution">
    <text evidence="2">The sequence shown here is derived from an EMBL/GenBank/DDBJ whole genome shotgun (WGS) entry which is preliminary data.</text>
</comment>
<gene>
    <name evidence="2" type="ORF">CCACVL1_11145</name>
</gene>
<sequence length="23" mass="2711">MESRQRQMAMVAMKIPARGRESF</sequence>
<dbReference type="EMBL" id="AWWV01009825">
    <property type="protein sequence ID" value="OMO83852.1"/>
    <property type="molecule type" value="Genomic_DNA"/>
</dbReference>
<organism evidence="2 3">
    <name type="scientific">Corchorus capsularis</name>
    <name type="common">Jute</name>
    <dbReference type="NCBI Taxonomy" id="210143"/>
    <lineage>
        <taxon>Eukaryota</taxon>
        <taxon>Viridiplantae</taxon>
        <taxon>Streptophyta</taxon>
        <taxon>Embryophyta</taxon>
        <taxon>Tracheophyta</taxon>
        <taxon>Spermatophyta</taxon>
        <taxon>Magnoliopsida</taxon>
        <taxon>eudicotyledons</taxon>
        <taxon>Gunneridae</taxon>
        <taxon>Pentapetalae</taxon>
        <taxon>rosids</taxon>
        <taxon>malvids</taxon>
        <taxon>Malvales</taxon>
        <taxon>Malvaceae</taxon>
        <taxon>Grewioideae</taxon>
        <taxon>Apeibeae</taxon>
        <taxon>Corchorus</taxon>
    </lineage>
</organism>
<dbReference type="Gramene" id="OMO83852">
    <property type="protein sequence ID" value="OMO83852"/>
    <property type="gene ID" value="CCACVL1_11145"/>
</dbReference>
<keyword evidence="3" id="KW-1185">Reference proteome</keyword>
<proteinExistence type="predicted"/>
<dbReference type="Proteomes" id="UP000188268">
    <property type="component" value="Unassembled WGS sequence"/>
</dbReference>
<evidence type="ECO:0000313" key="2">
    <source>
        <dbReference type="EMBL" id="OMO83852.1"/>
    </source>
</evidence>
<accession>A0A1R3IMQ4</accession>
<protein>
    <submittedName>
        <fullName evidence="2">Uncharacterized protein</fullName>
    </submittedName>
</protein>
<feature type="region of interest" description="Disordered" evidence="1">
    <location>
        <begin position="1"/>
        <end position="23"/>
    </location>
</feature>
<evidence type="ECO:0000256" key="1">
    <source>
        <dbReference type="SAM" id="MobiDB-lite"/>
    </source>
</evidence>
<name>A0A1R3IMQ4_COCAP</name>
<evidence type="ECO:0000313" key="3">
    <source>
        <dbReference type="Proteomes" id="UP000188268"/>
    </source>
</evidence>
<reference evidence="2 3" key="1">
    <citation type="submission" date="2013-09" db="EMBL/GenBank/DDBJ databases">
        <title>Corchorus capsularis genome sequencing.</title>
        <authorList>
            <person name="Alam M."/>
            <person name="Haque M.S."/>
            <person name="Islam M.S."/>
            <person name="Emdad E.M."/>
            <person name="Islam M.M."/>
            <person name="Ahmed B."/>
            <person name="Halim A."/>
            <person name="Hossen Q.M.M."/>
            <person name="Hossain M.Z."/>
            <person name="Ahmed R."/>
            <person name="Khan M.M."/>
            <person name="Islam R."/>
            <person name="Rashid M.M."/>
            <person name="Khan S.A."/>
            <person name="Rahman M.S."/>
            <person name="Alam M."/>
        </authorList>
    </citation>
    <scope>NUCLEOTIDE SEQUENCE [LARGE SCALE GENOMIC DNA]</scope>
    <source>
        <strain evidence="3">cv. CVL-1</strain>
        <tissue evidence="2">Whole seedling</tissue>
    </source>
</reference>
<dbReference type="AlphaFoldDB" id="A0A1R3IMQ4"/>